<reference evidence="13" key="1">
    <citation type="submission" date="2023-06" db="EMBL/GenBank/DDBJ databases">
        <authorList>
            <person name="Noh H."/>
        </authorList>
    </citation>
    <scope>NUCLEOTIDE SEQUENCE</scope>
    <source>
        <strain evidence="13">DUCC20226</strain>
    </source>
</reference>
<dbReference type="AlphaFoldDB" id="A0AAD9SK34"/>
<dbReference type="GO" id="GO:0005524">
    <property type="term" value="F:ATP binding"/>
    <property type="evidence" value="ECO:0007669"/>
    <property type="project" value="UniProtKB-UniRule"/>
</dbReference>
<name>A0AAD9SK34_PHOAM</name>
<dbReference type="InterPro" id="IPR011009">
    <property type="entry name" value="Kinase-like_dom_sf"/>
</dbReference>
<dbReference type="InterPro" id="IPR008271">
    <property type="entry name" value="Ser/Thr_kinase_AS"/>
</dbReference>
<feature type="region of interest" description="Disordered" evidence="10">
    <location>
        <begin position="617"/>
        <end position="638"/>
    </location>
</feature>
<dbReference type="PANTHER" id="PTHR24356">
    <property type="entry name" value="SERINE/THREONINE-PROTEIN KINASE"/>
    <property type="match status" value="1"/>
</dbReference>
<dbReference type="SMART" id="SM00220">
    <property type="entry name" value="S_TKc"/>
    <property type="match status" value="1"/>
</dbReference>
<protein>
    <recommendedName>
        <fullName evidence="1">non-specific serine/threonine protein kinase</fullName>
        <ecNumber evidence="1">2.7.11.1</ecNumber>
    </recommendedName>
</protein>
<evidence type="ECO:0000256" key="3">
    <source>
        <dbReference type="ARBA" id="ARBA00022679"/>
    </source>
</evidence>
<evidence type="ECO:0000256" key="10">
    <source>
        <dbReference type="SAM" id="MobiDB-lite"/>
    </source>
</evidence>
<dbReference type="PROSITE" id="PS50011">
    <property type="entry name" value="PROTEIN_KINASE_DOM"/>
    <property type="match status" value="1"/>
</dbReference>
<gene>
    <name evidence="13" type="ORF">N8I77_004009</name>
</gene>
<comment type="catalytic activity">
    <reaction evidence="7">
        <text>L-threonyl-[protein] + ATP = O-phospho-L-threonyl-[protein] + ADP + H(+)</text>
        <dbReference type="Rhea" id="RHEA:46608"/>
        <dbReference type="Rhea" id="RHEA-COMP:11060"/>
        <dbReference type="Rhea" id="RHEA-COMP:11605"/>
        <dbReference type="ChEBI" id="CHEBI:15378"/>
        <dbReference type="ChEBI" id="CHEBI:30013"/>
        <dbReference type="ChEBI" id="CHEBI:30616"/>
        <dbReference type="ChEBI" id="CHEBI:61977"/>
        <dbReference type="ChEBI" id="CHEBI:456216"/>
        <dbReference type="EC" id="2.7.11.1"/>
    </reaction>
</comment>
<keyword evidence="4 9" id="KW-0547">Nucleotide-binding</keyword>
<comment type="caution">
    <text evidence="13">The sequence shown here is derived from an EMBL/GenBank/DDBJ whole genome shotgun (WGS) entry which is preliminary data.</text>
</comment>
<dbReference type="Proteomes" id="UP001265746">
    <property type="component" value="Unassembled WGS sequence"/>
</dbReference>
<keyword evidence="3" id="KW-0808">Transferase</keyword>
<evidence type="ECO:0000259" key="11">
    <source>
        <dbReference type="PROSITE" id="PS50011"/>
    </source>
</evidence>
<feature type="compositionally biased region" description="Low complexity" evidence="10">
    <location>
        <begin position="1"/>
        <end position="15"/>
    </location>
</feature>
<evidence type="ECO:0000256" key="8">
    <source>
        <dbReference type="ARBA" id="ARBA00048679"/>
    </source>
</evidence>
<evidence type="ECO:0000256" key="2">
    <source>
        <dbReference type="ARBA" id="ARBA00022527"/>
    </source>
</evidence>
<feature type="region of interest" description="Disordered" evidence="10">
    <location>
        <begin position="571"/>
        <end position="605"/>
    </location>
</feature>
<accession>A0AAD9SK34</accession>
<evidence type="ECO:0000256" key="7">
    <source>
        <dbReference type="ARBA" id="ARBA00047899"/>
    </source>
</evidence>
<proteinExistence type="predicted"/>
<keyword evidence="14" id="KW-1185">Reference proteome</keyword>
<keyword evidence="2" id="KW-0723">Serine/threonine-protein kinase</keyword>
<organism evidence="13 14">
    <name type="scientific">Phomopsis amygdali</name>
    <name type="common">Fusicoccum amygdali</name>
    <dbReference type="NCBI Taxonomy" id="1214568"/>
    <lineage>
        <taxon>Eukaryota</taxon>
        <taxon>Fungi</taxon>
        <taxon>Dikarya</taxon>
        <taxon>Ascomycota</taxon>
        <taxon>Pezizomycotina</taxon>
        <taxon>Sordariomycetes</taxon>
        <taxon>Sordariomycetidae</taxon>
        <taxon>Diaporthales</taxon>
        <taxon>Diaporthaceae</taxon>
        <taxon>Diaporthe</taxon>
    </lineage>
</organism>
<dbReference type="GO" id="GO:0004674">
    <property type="term" value="F:protein serine/threonine kinase activity"/>
    <property type="evidence" value="ECO:0007669"/>
    <property type="project" value="UniProtKB-KW"/>
</dbReference>
<evidence type="ECO:0000256" key="1">
    <source>
        <dbReference type="ARBA" id="ARBA00012513"/>
    </source>
</evidence>
<dbReference type="PROSITE" id="PS51285">
    <property type="entry name" value="AGC_KINASE_CTER"/>
    <property type="match status" value="1"/>
</dbReference>
<dbReference type="CDD" id="cd21742">
    <property type="entry name" value="MobB_NDR_LATS-like"/>
    <property type="match status" value="1"/>
</dbReference>
<evidence type="ECO:0000256" key="4">
    <source>
        <dbReference type="ARBA" id="ARBA00022741"/>
    </source>
</evidence>
<sequence length="871" mass="96993">MESSKSSPKSSPTSSIYTVKQSDSTGKTSVESKASSGNSFEKRSPLARWKNQQHALSAVPDTASGSLDTIEEKDAETEITPTVATVEKAAAAKIYLETYFNERLVQPSAREMRLRSLDNEIWQMGVSVPQVEKDRLRRQFYRNETNYLRETRVMKTRAIKALIGGRGMASSCCNDYQNVKALGKGSFGVVRLVREKLNAGDKKSSKKVYAMKVIRKSGMLRTSQEGHLRAERDFLVASEGSRWIVPLVASFQDASNLYLVMDYMPGGDFLGLLIRENILSEPVARFYIAEMIICVEEAHALHCIHRDIKPDNFLVSASGHLKISDFGLAFDGHWSHDSSYYHASRYSIVQKLNLKVEGDEQDRQDAQTLSHNVKWSSNIMISLNKHEKKSFGDGEPLLQWRNRCGMRTSAKSVVGTSQYMAPEVVQGAAYDGRCDWWSIGVILYECLYGHTPFLTDEGRQHTKQNILNHRSTFAFPSRPLVSGRCQQLIASLIQDAATRLCSQRYQYKDIQQRSQSASSNGSRMNQEFTDRFVFPYDAEDIKAHKWFRGVPWERLHELDPPFVPLLRSTDDTQYFDDEEPITDLSDSDEEDEDEALSQPEAPISVVDRNAIDGLDGAAASGPIVQKTHRTVPDPGSSAAATVNHVHLSTILNSTPLTQAREEGQSSATPKAAATPVIAAAGIVATATSKKRAEREALLAKTLQPFDCGIQAAVRSWLNVPYSSLRLRNFEMQVDTEPGLRASERDTLKALVRIYGKKEKKRPRDRLLRDPATKRPAMELRKKTAFMGYEWKRIQAHTQAQIQTLTTDLALSTSMGMGTPIGPPASASTASSGLNAATSVVPLDEGGHVRPPPGFEHLAPLRTFHRGRMSMN</sequence>
<feature type="binding site" evidence="9">
    <location>
        <position position="212"/>
    </location>
    <ligand>
        <name>ATP</name>
        <dbReference type="ChEBI" id="CHEBI:30616"/>
    </ligand>
</feature>
<dbReference type="Pfam" id="PF00069">
    <property type="entry name" value="Pkinase"/>
    <property type="match status" value="2"/>
</dbReference>
<dbReference type="EMBL" id="JAUJFL010000002">
    <property type="protein sequence ID" value="KAK2610592.1"/>
    <property type="molecule type" value="Genomic_DNA"/>
</dbReference>
<feature type="region of interest" description="Disordered" evidence="10">
    <location>
        <begin position="1"/>
        <end position="66"/>
    </location>
</feature>
<dbReference type="EC" id="2.7.11.1" evidence="1"/>
<evidence type="ECO:0000313" key="13">
    <source>
        <dbReference type="EMBL" id="KAK2610592.1"/>
    </source>
</evidence>
<feature type="compositionally biased region" description="Polar residues" evidence="10">
    <location>
        <begin position="16"/>
        <end position="39"/>
    </location>
</feature>
<dbReference type="InterPro" id="IPR000719">
    <property type="entry name" value="Prot_kinase_dom"/>
</dbReference>
<comment type="catalytic activity">
    <reaction evidence="8">
        <text>L-seryl-[protein] + ATP = O-phospho-L-seryl-[protein] + ADP + H(+)</text>
        <dbReference type="Rhea" id="RHEA:17989"/>
        <dbReference type="Rhea" id="RHEA-COMP:9863"/>
        <dbReference type="Rhea" id="RHEA-COMP:11604"/>
        <dbReference type="ChEBI" id="CHEBI:15378"/>
        <dbReference type="ChEBI" id="CHEBI:29999"/>
        <dbReference type="ChEBI" id="CHEBI:30616"/>
        <dbReference type="ChEBI" id="CHEBI:83421"/>
        <dbReference type="ChEBI" id="CHEBI:456216"/>
        <dbReference type="EC" id="2.7.11.1"/>
    </reaction>
</comment>
<feature type="domain" description="AGC-kinase C-terminal" evidence="12">
    <location>
        <begin position="548"/>
        <end position="629"/>
    </location>
</feature>
<feature type="domain" description="Protein kinase" evidence="11">
    <location>
        <begin position="176"/>
        <end position="510"/>
    </location>
</feature>
<feature type="compositionally biased region" description="Acidic residues" evidence="10">
    <location>
        <begin position="573"/>
        <end position="595"/>
    </location>
</feature>
<dbReference type="InterPro" id="IPR017441">
    <property type="entry name" value="Protein_kinase_ATP_BS"/>
</dbReference>
<dbReference type="PROSITE" id="PS00108">
    <property type="entry name" value="PROTEIN_KINASE_ST"/>
    <property type="match status" value="1"/>
</dbReference>
<evidence type="ECO:0000256" key="6">
    <source>
        <dbReference type="ARBA" id="ARBA00022840"/>
    </source>
</evidence>
<evidence type="ECO:0000256" key="5">
    <source>
        <dbReference type="ARBA" id="ARBA00022777"/>
    </source>
</evidence>
<dbReference type="Gene3D" id="3.30.200.20">
    <property type="entry name" value="Phosphorylase Kinase, domain 1"/>
    <property type="match status" value="1"/>
</dbReference>
<keyword evidence="6 9" id="KW-0067">ATP-binding</keyword>
<dbReference type="InterPro" id="IPR050236">
    <property type="entry name" value="Ser_Thr_kinase_AGC"/>
</dbReference>
<dbReference type="GO" id="GO:0035556">
    <property type="term" value="P:intracellular signal transduction"/>
    <property type="evidence" value="ECO:0007669"/>
    <property type="project" value="TreeGrafter"/>
</dbReference>
<keyword evidence="5" id="KW-0418">Kinase</keyword>
<evidence type="ECO:0000256" key="9">
    <source>
        <dbReference type="PROSITE-ProRule" id="PRU10141"/>
    </source>
</evidence>
<dbReference type="PROSITE" id="PS00107">
    <property type="entry name" value="PROTEIN_KINASE_ATP"/>
    <property type="match status" value="1"/>
</dbReference>
<dbReference type="PANTHER" id="PTHR24356:SF400">
    <property type="entry name" value="SERINE_THREONINE-PROTEIN KINASE CBK1"/>
    <property type="match status" value="1"/>
</dbReference>
<dbReference type="Gene3D" id="1.10.510.10">
    <property type="entry name" value="Transferase(Phosphotransferase) domain 1"/>
    <property type="match status" value="1"/>
</dbReference>
<dbReference type="InterPro" id="IPR000961">
    <property type="entry name" value="AGC-kinase_C"/>
</dbReference>
<evidence type="ECO:0000259" key="12">
    <source>
        <dbReference type="PROSITE" id="PS51285"/>
    </source>
</evidence>
<evidence type="ECO:0000313" key="14">
    <source>
        <dbReference type="Proteomes" id="UP001265746"/>
    </source>
</evidence>
<dbReference type="SUPFAM" id="SSF56112">
    <property type="entry name" value="Protein kinase-like (PK-like)"/>
    <property type="match status" value="1"/>
</dbReference>
<dbReference type="InterPro" id="IPR059233">
    <property type="entry name" value="MobB_NdrA/B/Cbk1"/>
</dbReference>